<dbReference type="Proteomes" id="UP001358417">
    <property type="component" value="Unassembled WGS sequence"/>
</dbReference>
<evidence type="ECO:0000313" key="8">
    <source>
        <dbReference type="Proteomes" id="UP001358417"/>
    </source>
</evidence>
<dbReference type="GO" id="GO:0004656">
    <property type="term" value="F:procollagen-proline 4-dioxygenase activity"/>
    <property type="evidence" value="ECO:0007669"/>
    <property type="project" value="TreeGrafter"/>
</dbReference>
<keyword evidence="8" id="KW-1185">Reference proteome</keyword>
<evidence type="ECO:0000256" key="4">
    <source>
        <dbReference type="ARBA" id="ARBA00023002"/>
    </source>
</evidence>
<dbReference type="PANTHER" id="PTHR10869">
    <property type="entry name" value="PROLYL 4-HYDROXYLASE ALPHA SUBUNIT"/>
    <property type="match status" value="1"/>
</dbReference>
<evidence type="ECO:0000256" key="1">
    <source>
        <dbReference type="ARBA" id="ARBA00001961"/>
    </source>
</evidence>
<sequence>MKAFTFPADFLAGPGPEVEVTHVDFSKTDCIEYKNSYAVILDHVLSPDECAQLVTLAEQSSGGEPGEGNWERALVNIGMNQQKLLTDIRNCDRIIWDAQEIVDRIWQRCKDHVPEIEHVKGRPEITGWGPVKRKEDYALTRLNERMRFLKYTGGEYFNIHCDGTYLTPDQSERSFYTLHLYLNERDAENDLVGGATTFHGNSEREYNVFPKTGRVLLFQQRSIWHSGQQVDAGVKYTMRTDVMFKRVES</sequence>
<dbReference type="SMART" id="SM00702">
    <property type="entry name" value="P4Hc"/>
    <property type="match status" value="1"/>
</dbReference>
<comment type="caution">
    <text evidence="7">The sequence shown here is derived from an EMBL/GenBank/DDBJ whole genome shotgun (WGS) entry which is preliminary data.</text>
</comment>
<dbReference type="GO" id="GO:0005783">
    <property type="term" value="C:endoplasmic reticulum"/>
    <property type="evidence" value="ECO:0007669"/>
    <property type="project" value="TreeGrafter"/>
</dbReference>
<dbReference type="GO" id="GO:0031418">
    <property type="term" value="F:L-ascorbic acid binding"/>
    <property type="evidence" value="ECO:0007669"/>
    <property type="project" value="InterPro"/>
</dbReference>
<gene>
    <name evidence="7" type="ORF">LTR84_003711</name>
</gene>
<name>A0AAV9N8T6_9EURO</name>
<dbReference type="InterPro" id="IPR045054">
    <property type="entry name" value="P4HA-like"/>
</dbReference>
<dbReference type="PANTHER" id="PTHR10869:SF241">
    <property type="entry name" value="FE2OG DIOXYGENASE DOMAIN-CONTAINING PROTEIN"/>
    <property type="match status" value="1"/>
</dbReference>
<evidence type="ECO:0000256" key="2">
    <source>
        <dbReference type="ARBA" id="ARBA00022723"/>
    </source>
</evidence>
<evidence type="ECO:0000313" key="7">
    <source>
        <dbReference type="EMBL" id="KAK5050430.1"/>
    </source>
</evidence>
<dbReference type="Pfam" id="PF13640">
    <property type="entry name" value="2OG-FeII_Oxy_3"/>
    <property type="match status" value="1"/>
</dbReference>
<evidence type="ECO:0000259" key="6">
    <source>
        <dbReference type="SMART" id="SM00702"/>
    </source>
</evidence>
<dbReference type="InterPro" id="IPR044862">
    <property type="entry name" value="Pro_4_hyd_alph_FE2OG_OXY"/>
</dbReference>
<organism evidence="7 8">
    <name type="scientific">Exophiala bonariae</name>
    <dbReference type="NCBI Taxonomy" id="1690606"/>
    <lineage>
        <taxon>Eukaryota</taxon>
        <taxon>Fungi</taxon>
        <taxon>Dikarya</taxon>
        <taxon>Ascomycota</taxon>
        <taxon>Pezizomycotina</taxon>
        <taxon>Eurotiomycetes</taxon>
        <taxon>Chaetothyriomycetidae</taxon>
        <taxon>Chaetothyriales</taxon>
        <taxon>Herpotrichiellaceae</taxon>
        <taxon>Exophiala</taxon>
    </lineage>
</organism>
<reference evidence="7 8" key="1">
    <citation type="submission" date="2023-08" db="EMBL/GenBank/DDBJ databases">
        <title>Black Yeasts Isolated from many extreme environments.</title>
        <authorList>
            <person name="Coleine C."/>
            <person name="Stajich J.E."/>
            <person name="Selbmann L."/>
        </authorList>
    </citation>
    <scope>NUCLEOTIDE SEQUENCE [LARGE SCALE GENOMIC DNA]</scope>
    <source>
        <strain evidence="7 8">CCFEE 5792</strain>
    </source>
</reference>
<accession>A0AAV9N8T6</accession>
<protein>
    <recommendedName>
        <fullName evidence="6">Prolyl 4-hydroxylase alpha subunit domain-containing protein</fullName>
    </recommendedName>
</protein>
<keyword evidence="5" id="KW-0408">Iron</keyword>
<keyword evidence="4" id="KW-0560">Oxidoreductase</keyword>
<evidence type="ECO:0000256" key="5">
    <source>
        <dbReference type="ARBA" id="ARBA00023004"/>
    </source>
</evidence>
<comment type="cofactor">
    <cofactor evidence="1">
        <name>L-ascorbate</name>
        <dbReference type="ChEBI" id="CHEBI:38290"/>
    </cofactor>
</comment>
<proteinExistence type="predicted"/>
<keyword evidence="2" id="KW-0479">Metal-binding</keyword>
<keyword evidence="3" id="KW-0223">Dioxygenase</keyword>
<feature type="domain" description="Prolyl 4-hydroxylase alpha subunit" evidence="6">
    <location>
        <begin position="36"/>
        <end position="243"/>
    </location>
</feature>
<dbReference type="InterPro" id="IPR006620">
    <property type="entry name" value="Pro_4_hyd_alph"/>
</dbReference>
<dbReference type="RefSeq" id="XP_064705016.1">
    <property type="nucleotide sequence ID" value="XM_064847295.1"/>
</dbReference>
<dbReference type="EMBL" id="JAVRRD010000017">
    <property type="protein sequence ID" value="KAK5050430.1"/>
    <property type="molecule type" value="Genomic_DNA"/>
</dbReference>
<evidence type="ECO:0000256" key="3">
    <source>
        <dbReference type="ARBA" id="ARBA00022964"/>
    </source>
</evidence>
<dbReference type="AlphaFoldDB" id="A0AAV9N8T6"/>
<dbReference type="GeneID" id="89971894"/>
<dbReference type="Gene3D" id="2.60.120.620">
    <property type="entry name" value="q2cbj1_9rhob like domain"/>
    <property type="match status" value="1"/>
</dbReference>
<dbReference type="GO" id="GO:0005506">
    <property type="term" value="F:iron ion binding"/>
    <property type="evidence" value="ECO:0007669"/>
    <property type="project" value="InterPro"/>
</dbReference>